<reference evidence="2" key="1">
    <citation type="submission" date="2020-11" db="EMBL/GenBank/DDBJ databases">
        <authorList>
            <consortium name="DOE Joint Genome Institute"/>
            <person name="Ahrendt S."/>
            <person name="Riley R."/>
            <person name="Andreopoulos W."/>
            <person name="Labutti K."/>
            <person name="Pangilinan J."/>
            <person name="Ruiz-Duenas F.J."/>
            <person name="Barrasa J.M."/>
            <person name="Sanchez-Garcia M."/>
            <person name="Camarero S."/>
            <person name="Miyauchi S."/>
            <person name="Serrano A."/>
            <person name="Linde D."/>
            <person name="Babiker R."/>
            <person name="Drula E."/>
            <person name="Ayuso-Fernandez I."/>
            <person name="Pacheco R."/>
            <person name="Padilla G."/>
            <person name="Ferreira P."/>
            <person name="Barriuso J."/>
            <person name="Kellner H."/>
            <person name="Castanera R."/>
            <person name="Alfaro M."/>
            <person name="Ramirez L."/>
            <person name="Pisabarro A.G."/>
            <person name="Kuo A."/>
            <person name="Tritt A."/>
            <person name="Lipzen A."/>
            <person name="He G."/>
            <person name="Yan M."/>
            <person name="Ng V."/>
            <person name="Cullen D."/>
            <person name="Martin F."/>
            <person name="Rosso M.-N."/>
            <person name="Henrissat B."/>
            <person name="Hibbett D."/>
            <person name="Martinez A.T."/>
            <person name="Grigoriev I.V."/>
        </authorList>
    </citation>
    <scope>NUCLEOTIDE SEQUENCE</scope>
    <source>
        <strain evidence="2">ATCC 90797</strain>
    </source>
</reference>
<sequence>MTDTTKHFSLRVPFSTDGTPTVITLPWLGKADVPKSPQVKNEGRPSDEWAGLLPRAPPNLFRLSESLTPMPETPPPTPVVTTSQLRRSSRRRTPDSFASHSSIYGSGSTAGTLVSRANGNSKSNTLGGRSVTPAQTLATTLRGSAARKSRESNRYEPYPSTSTFKLLSHKIKNLDIYTRWFPISSPHPLRIPPISKKNERRLLVNDLCVNHLKGSSHVQTWIWAIDEKWVSISLGDPCVFDGVTRYLLLKAANVPTWVTRFVQKDEPVSVLPSSSTLPVEPTADFLVSDASRSLSTPDTDASAASLF</sequence>
<dbReference type="Proteomes" id="UP000807025">
    <property type="component" value="Unassembled WGS sequence"/>
</dbReference>
<protein>
    <submittedName>
        <fullName evidence="2">Uncharacterized protein</fullName>
    </submittedName>
</protein>
<evidence type="ECO:0000256" key="1">
    <source>
        <dbReference type="SAM" id="MobiDB-lite"/>
    </source>
</evidence>
<dbReference type="OrthoDB" id="10471064at2759"/>
<comment type="caution">
    <text evidence="2">The sequence shown here is derived from an EMBL/GenBank/DDBJ whole genome shotgun (WGS) entry which is preliminary data.</text>
</comment>
<organism evidence="2 3">
    <name type="scientific">Pleurotus eryngii</name>
    <name type="common">Boletus of the steppes</name>
    <dbReference type="NCBI Taxonomy" id="5323"/>
    <lineage>
        <taxon>Eukaryota</taxon>
        <taxon>Fungi</taxon>
        <taxon>Dikarya</taxon>
        <taxon>Basidiomycota</taxon>
        <taxon>Agaricomycotina</taxon>
        <taxon>Agaricomycetes</taxon>
        <taxon>Agaricomycetidae</taxon>
        <taxon>Agaricales</taxon>
        <taxon>Pleurotineae</taxon>
        <taxon>Pleurotaceae</taxon>
        <taxon>Pleurotus</taxon>
    </lineage>
</organism>
<feature type="compositionally biased region" description="Polar residues" evidence="1">
    <location>
        <begin position="96"/>
        <end position="134"/>
    </location>
</feature>
<feature type="region of interest" description="Disordered" evidence="1">
    <location>
        <begin position="32"/>
        <end position="134"/>
    </location>
</feature>
<proteinExistence type="predicted"/>
<evidence type="ECO:0000313" key="2">
    <source>
        <dbReference type="EMBL" id="KAF9490820.1"/>
    </source>
</evidence>
<dbReference type="EMBL" id="MU154632">
    <property type="protein sequence ID" value="KAF9490820.1"/>
    <property type="molecule type" value="Genomic_DNA"/>
</dbReference>
<accession>A0A9P5ZNV1</accession>
<keyword evidence="3" id="KW-1185">Reference proteome</keyword>
<dbReference type="AlphaFoldDB" id="A0A9P5ZNV1"/>
<evidence type="ECO:0000313" key="3">
    <source>
        <dbReference type="Proteomes" id="UP000807025"/>
    </source>
</evidence>
<gene>
    <name evidence="2" type="ORF">BDN71DRAFT_1434382</name>
</gene>
<name>A0A9P5ZNV1_PLEER</name>